<dbReference type="SUPFAM" id="SSF52540">
    <property type="entry name" value="P-loop containing nucleoside triphosphate hydrolases"/>
    <property type="match status" value="1"/>
</dbReference>
<dbReference type="InterPro" id="IPR027417">
    <property type="entry name" value="P-loop_NTPase"/>
</dbReference>
<dbReference type="Gene3D" id="3.40.50.300">
    <property type="entry name" value="P-loop containing nucleotide triphosphate hydrolases"/>
    <property type="match status" value="1"/>
</dbReference>
<dbReference type="PANTHER" id="PTHR30121:SF6">
    <property type="entry name" value="SLR6007 PROTEIN"/>
    <property type="match status" value="1"/>
</dbReference>
<gene>
    <name evidence="1" type="ORF">KDH_11790</name>
</gene>
<proteinExistence type="predicted"/>
<dbReference type="Proteomes" id="UP001344906">
    <property type="component" value="Unassembled WGS sequence"/>
</dbReference>
<name>A0ABQ6FL10_9CHLR</name>
<protein>
    <recommendedName>
        <fullName evidence="3">ATP-binding protein</fullName>
    </recommendedName>
</protein>
<evidence type="ECO:0000313" key="1">
    <source>
        <dbReference type="EMBL" id="GLV54331.1"/>
    </source>
</evidence>
<accession>A0ABQ6FL10</accession>
<evidence type="ECO:0000313" key="2">
    <source>
        <dbReference type="Proteomes" id="UP001344906"/>
    </source>
</evidence>
<comment type="caution">
    <text evidence="1">The sequence shown here is derived from an EMBL/GenBank/DDBJ whole genome shotgun (WGS) entry which is preliminary data.</text>
</comment>
<dbReference type="InterPro" id="IPR051162">
    <property type="entry name" value="T4SS_component"/>
</dbReference>
<organism evidence="1 2">
    <name type="scientific">Dictyobacter halimunensis</name>
    <dbReference type="NCBI Taxonomy" id="3026934"/>
    <lineage>
        <taxon>Bacteria</taxon>
        <taxon>Bacillati</taxon>
        <taxon>Chloroflexota</taxon>
        <taxon>Ktedonobacteria</taxon>
        <taxon>Ktedonobacterales</taxon>
        <taxon>Dictyobacteraceae</taxon>
        <taxon>Dictyobacter</taxon>
    </lineage>
</organism>
<sequence>MRRLKVPGIATLAINVKGADLLFLDHLAPEDLEEHDKRMWRAAGVDVDKKPFRRVIVYTPLKEDGINRYSLRSNPAADIPGYSETRDFALGIQDIWSYLSLFFDKASTTVSALIAEIEQYLDETHPYGFTLADILALFEQEIRKPQNARKSSRWENFNLNTIRAVEQRFRSLPATLKGLIDVTGKGFGLDKLTDLQPYDMIVVDIERIMANPSDLQVADSAIKIITAYILKQLTEAMTKGTCGVDHVIVFADELNRLAPRNGNGGIGEYLSQLARTTRDRGIVLFGAGQFRSGINEDILKAASVHYSMRTPEHELSDRMYTPLSQEFKARLTQLEPGQALLQYPSLRTAVFTQFPRPFVMSGAQTWKEHFPPVEDRSLADCVFQRISRLDSEHAPLLSTVRDVLEGIIQAQPSQKKSDVQKDLLNLLRNVEIYYSHSNNLPAKLSPWQKFVENIAITYPMKKIDITQTPTPPNFLADEEEW</sequence>
<reference evidence="1 2" key="1">
    <citation type="submission" date="2023-02" db="EMBL/GenBank/DDBJ databases">
        <title>Dictyobacter halimunensis sp. nov., a new member of the class Ktedonobacteria from forest soil in a geothermal area.</title>
        <authorList>
            <person name="Rachmania M.K."/>
            <person name="Ningsih F."/>
            <person name="Sakai Y."/>
            <person name="Yabe S."/>
            <person name="Yokota A."/>
            <person name="Sjamsuridzal W."/>
        </authorList>
    </citation>
    <scope>NUCLEOTIDE SEQUENCE [LARGE SCALE GENOMIC DNA]</scope>
    <source>
        <strain evidence="1 2">S3.2.2.5</strain>
    </source>
</reference>
<dbReference type="EMBL" id="BSRI01000001">
    <property type="protein sequence ID" value="GLV54331.1"/>
    <property type="molecule type" value="Genomic_DNA"/>
</dbReference>
<keyword evidence="2" id="KW-1185">Reference proteome</keyword>
<dbReference type="PANTHER" id="PTHR30121">
    <property type="entry name" value="UNCHARACTERIZED PROTEIN YJGR-RELATED"/>
    <property type="match status" value="1"/>
</dbReference>
<dbReference type="RefSeq" id="WP_338248021.1">
    <property type="nucleotide sequence ID" value="NZ_BSRI01000001.1"/>
</dbReference>
<evidence type="ECO:0008006" key="3">
    <source>
        <dbReference type="Google" id="ProtNLM"/>
    </source>
</evidence>